<reference evidence="3 4" key="1">
    <citation type="submission" date="2020-04" db="EMBL/GenBank/DDBJ databases">
        <title>Plant Genome Project.</title>
        <authorList>
            <person name="Zhang R.-G."/>
        </authorList>
    </citation>
    <scope>NUCLEOTIDE SEQUENCE [LARGE SCALE GENOMIC DNA]</scope>
    <source>
        <strain evidence="3">YNK0</strain>
        <tissue evidence="3">Leaf</tissue>
    </source>
</reference>
<dbReference type="Pfam" id="PF14416">
    <property type="entry name" value="PMR5N"/>
    <property type="match status" value="1"/>
</dbReference>
<feature type="domain" description="Trichome birefringence-like N-terminal" evidence="2">
    <location>
        <begin position="35"/>
        <end position="73"/>
    </location>
</feature>
<sequence>MGRFTIRGSTRKYSVRKTERVGRTPESDRRRGSPESCDVFSGKWVFDNTWYPLYNVSDCPYMSDQLACRKHGRWSATEIEGEETDVCRGFTEQRTLDIHGVFITVGNSGPLLPFSEQRWSNEENGICEGLDGLEAMELAMEAWADWVASKGIPSRSVSSSLPCPLHIYGEFQIRFNSKFRLSETMSSNVKAGHWNTY</sequence>
<evidence type="ECO:0000313" key="3">
    <source>
        <dbReference type="EMBL" id="KAF8397199.1"/>
    </source>
</evidence>
<feature type="region of interest" description="Disordered" evidence="1">
    <location>
        <begin position="1"/>
        <end position="34"/>
    </location>
</feature>
<accession>A0A834YWL0</accession>
<evidence type="ECO:0000259" key="2">
    <source>
        <dbReference type="Pfam" id="PF14416"/>
    </source>
</evidence>
<protein>
    <recommendedName>
        <fullName evidence="2">Trichome birefringence-like N-terminal domain-containing protein</fullName>
    </recommendedName>
</protein>
<keyword evidence="4" id="KW-1185">Reference proteome</keyword>
<dbReference type="InterPro" id="IPR025846">
    <property type="entry name" value="TBL_N"/>
</dbReference>
<dbReference type="Proteomes" id="UP000655225">
    <property type="component" value="Unassembled WGS sequence"/>
</dbReference>
<organism evidence="3 4">
    <name type="scientific">Tetracentron sinense</name>
    <name type="common">Spur-leaf</name>
    <dbReference type="NCBI Taxonomy" id="13715"/>
    <lineage>
        <taxon>Eukaryota</taxon>
        <taxon>Viridiplantae</taxon>
        <taxon>Streptophyta</taxon>
        <taxon>Embryophyta</taxon>
        <taxon>Tracheophyta</taxon>
        <taxon>Spermatophyta</taxon>
        <taxon>Magnoliopsida</taxon>
        <taxon>Trochodendrales</taxon>
        <taxon>Trochodendraceae</taxon>
        <taxon>Tetracentron</taxon>
    </lineage>
</organism>
<name>A0A834YWL0_TETSI</name>
<dbReference type="AlphaFoldDB" id="A0A834YWL0"/>
<evidence type="ECO:0000313" key="4">
    <source>
        <dbReference type="Proteomes" id="UP000655225"/>
    </source>
</evidence>
<feature type="compositionally biased region" description="Basic and acidic residues" evidence="1">
    <location>
        <begin position="16"/>
        <end position="33"/>
    </location>
</feature>
<gene>
    <name evidence="3" type="ORF">HHK36_016106</name>
</gene>
<dbReference type="EMBL" id="JABCRI010000011">
    <property type="protein sequence ID" value="KAF8397199.1"/>
    <property type="molecule type" value="Genomic_DNA"/>
</dbReference>
<comment type="caution">
    <text evidence="3">The sequence shown here is derived from an EMBL/GenBank/DDBJ whole genome shotgun (WGS) entry which is preliminary data.</text>
</comment>
<evidence type="ECO:0000256" key="1">
    <source>
        <dbReference type="SAM" id="MobiDB-lite"/>
    </source>
</evidence>
<dbReference type="OrthoDB" id="2016263at2759"/>
<proteinExistence type="predicted"/>